<comment type="subcellular location">
    <subcellularLocation>
        <location evidence="1">Membrane</location>
        <topology evidence="1">Multi-pass membrane protein</topology>
    </subcellularLocation>
</comment>
<evidence type="ECO:0000259" key="10">
    <source>
        <dbReference type="PROSITE" id="PS51292"/>
    </source>
</evidence>
<evidence type="ECO:0000256" key="6">
    <source>
        <dbReference type="ARBA" id="ARBA00022989"/>
    </source>
</evidence>
<feature type="transmembrane region" description="Helical" evidence="9">
    <location>
        <begin position="398"/>
        <end position="418"/>
    </location>
</feature>
<dbReference type="InterPro" id="IPR013083">
    <property type="entry name" value="Znf_RING/FYVE/PHD"/>
</dbReference>
<dbReference type="InterPro" id="IPR011016">
    <property type="entry name" value="Znf_RING-CH"/>
</dbReference>
<accession>A0A317SJX3</accession>
<feature type="transmembrane region" description="Helical" evidence="9">
    <location>
        <begin position="155"/>
        <end position="178"/>
    </location>
</feature>
<keyword evidence="5" id="KW-0862">Zinc</keyword>
<evidence type="ECO:0000256" key="1">
    <source>
        <dbReference type="ARBA" id="ARBA00004141"/>
    </source>
</evidence>
<evidence type="ECO:0000313" key="11">
    <source>
        <dbReference type="EMBL" id="PWW74694.1"/>
    </source>
</evidence>
<reference evidence="11 12" key="1">
    <citation type="submission" date="2018-03" db="EMBL/GenBank/DDBJ databases">
        <title>Genomes of Pezizomycetes fungi and the evolution of truffles.</title>
        <authorList>
            <person name="Murat C."/>
            <person name="Payen T."/>
            <person name="Noel B."/>
            <person name="Kuo A."/>
            <person name="Martin F.M."/>
        </authorList>
    </citation>
    <scope>NUCLEOTIDE SEQUENCE [LARGE SCALE GENOMIC DNA]</scope>
    <source>
        <strain evidence="11">091103-1</strain>
    </source>
</reference>
<dbReference type="STRING" id="42249.A0A317SJX3"/>
<evidence type="ECO:0000313" key="12">
    <source>
        <dbReference type="Proteomes" id="UP000246991"/>
    </source>
</evidence>
<evidence type="ECO:0000256" key="5">
    <source>
        <dbReference type="ARBA" id="ARBA00022833"/>
    </source>
</evidence>
<proteinExistence type="predicted"/>
<dbReference type="PROSITE" id="PS51292">
    <property type="entry name" value="ZF_RING_CH"/>
    <property type="match status" value="1"/>
</dbReference>
<dbReference type="EMBL" id="PYWC01000058">
    <property type="protein sequence ID" value="PWW74694.1"/>
    <property type="molecule type" value="Genomic_DNA"/>
</dbReference>
<protein>
    <recommendedName>
        <fullName evidence="10">RING-CH-type domain-containing protein</fullName>
    </recommendedName>
</protein>
<keyword evidence="7 9" id="KW-0472">Membrane</keyword>
<evidence type="ECO:0000256" key="9">
    <source>
        <dbReference type="SAM" id="Phobius"/>
    </source>
</evidence>
<dbReference type="SMART" id="SM00744">
    <property type="entry name" value="RINGv"/>
    <property type="match status" value="1"/>
</dbReference>
<evidence type="ECO:0000256" key="3">
    <source>
        <dbReference type="ARBA" id="ARBA00022723"/>
    </source>
</evidence>
<dbReference type="Pfam" id="PF12906">
    <property type="entry name" value="RINGv"/>
    <property type="match status" value="1"/>
</dbReference>
<feature type="compositionally biased region" description="Polar residues" evidence="8">
    <location>
        <begin position="18"/>
        <end position="57"/>
    </location>
</feature>
<feature type="region of interest" description="Disordered" evidence="8">
    <location>
        <begin position="1"/>
        <end position="59"/>
    </location>
</feature>
<keyword evidence="2 9" id="KW-0812">Transmembrane</keyword>
<comment type="caution">
    <text evidence="11">The sequence shown here is derived from an EMBL/GenBank/DDBJ whole genome shotgun (WGS) entry which is preliminary data.</text>
</comment>
<feature type="compositionally biased region" description="Basic and acidic residues" evidence="8">
    <location>
        <begin position="479"/>
        <end position="496"/>
    </location>
</feature>
<evidence type="ECO:0000256" key="7">
    <source>
        <dbReference type="ARBA" id="ARBA00023136"/>
    </source>
</evidence>
<evidence type="ECO:0000256" key="4">
    <source>
        <dbReference type="ARBA" id="ARBA00022771"/>
    </source>
</evidence>
<feature type="region of interest" description="Disordered" evidence="8">
    <location>
        <begin position="297"/>
        <end position="321"/>
    </location>
</feature>
<dbReference type="GO" id="GO:0008270">
    <property type="term" value="F:zinc ion binding"/>
    <property type="evidence" value="ECO:0007669"/>
    <property type="project" value="UniProtKB-KW"/>
</dbReference>
<evidence type="ECO:0000256" key="8">
    <source>
        <dbReference type="SAM" id="MobiDB-lite"/>
    </source>
</evidence>
<feature type="transmembrane region" description="Helical" evidence="9">
    <location>
        <begin position="198"/>
        <end position="216"/>
    </location>
</feature>
<sequence length="507" mass="55895">MSNLRAVSQPRRAAPGTTAVNGNNASPVSTASTTSQPDIQNTSLIQLSPRVSGSPTRSLKEEEEEEKRCWICYTSEAEEELPKSDWKSPCKCTLVAHESCLLEWIADLQRPENNNPGAKIACPQCKTQIRLKERRSIVLDIVEGITRVVGRAVPVLLLAGVGSVVFVGCTVYGVNTIYAVCGPAYANQILLGRNSEFAWTWRLGIGLPLIPFVLVASRTRTFESALPVLPLIFFCHSDPLYLSFPPSPAITLAVLPYLRGAYNSLWGRFIGPYEDRWIKDVTPAYALENAENRQAANQNVNNQRRQENVNGQQGNRQAGENGELGAEAAVNGNRWDGEVHLENHNIIIQGSNITNMILGALLWPSVARMVGENVLGKWPKAWGGDVVRKLLPEGVVRNVVGGLMAVVLKVCHVLLFVASISGSRTFPFPGVGFPNVGTRFTGRKEIHTLGAARTATDFISLYCKYKRAQQFRTRKVMDYNDVKKEKEREKEKEKARAAAATGSNRRQ</sequence>
<dbReference type="SUPFAM" id="SSF57850">
    <property type="entry name" value="RING/U-box"/>
    <property type="match status" value="1"/>
</dbReference>
<name>A0A317SJX3_9PEZI</name>
<dbReference type="Gene3D" id="3.30.40.10">
    <property type="entry name" value="Zinc/RING finger domain, C3HC4 (zinc finger)"/>
    <property type="match status" value="1"/>
</dbReference>
<feature type="region of interest" description="Disordered" evidence="8">
    <location>
        <begin position="479"/>
        <end position="507"/>
    </location>
</feature>
<dbReference type="PANTHER" id="PTHR46283">
    <property type="entry name" value="E3 UBIQUITIN-PROTEIN LIGASE MARCH5"/>
    <property type="match status" value="1"/>
</dbReference>
<dbReference type="OrthoDB" id="5817083at2759"/>
<keyword evidence="4" id="KW-0863">Zinc-finger</keyword>
<keyword evidence="3" id="KW-0479">Metal-binding</keyword>
<keyword evidence="12" id="KW-1185">Reference proteome</keyword>
<feature type="domain" description="RING-CH-type" evidence="10">
    <location>
        <begin position="61"/>
        <end position="132"/>
    </location>
</feature>
<gene>
    <name evidence="11" type="ORF">C7212DRAFT_346043</name>
</gene>
<keyword evidence="6 9" id="KW-1133">Transmembrane helix</keyword>
<dbReference type="Proteomes" id="UP000246991">
    <property type="component" value="Unassembled WGS sequence"/>
</dbReference>
<evidence type="ECO:0000256" key="2">
    <source>
        <dbReference type="ARBA" id="ARBA00022692"/>
    </source>
</evidence>
<dbReference type="GO" id="GO:0016020">
    <property type="term" value="C:membrane"/>
    <property type="evidence" value="ECO:0007669"/>
    <property type="project" value="UniProtKB-SubCell"/>
</dbReference>
<dbReference type="AlphaFoldDB" id="A0A317SJX3"/>
<organism evidence="11 12">
    <name type="scientific">Tuber magnatum</name>
    <name type="common">white Piedmont truffle</name>
    <dbReference type="NCBI Taxonomy" id="42249"/>
    <lineage>
        <taxon>Eukaryota</taxon>
        <taxon>Fungi</taxon>
        <taxon>Dikarya</taxon>
        <taxon>Ascomycota</taxon>
        <taxon>Pezizomycotina</taxon>
        <taxon>Pezizomycetes</taxon>
        <taxon>Pezizales</taxon>
        <taxon>Tuberaceae</taxon>
        <taxon>Tuber</taxon>
    </lineage>
</organism>